<dbReference type="InterPro" id="IPR051916">
    <property type="entry name" value="GPI-anchor_lipid_remodeler"/>
</dbReference>
<evidence type="ECO:0000259" key="1">
    <source>
        <dbReference type="Pfam" id="PF03372"/>
    </source>
</evidence>
<protein>
    <submittedName>
        <fullName evidence="2">Endonuclease/exonuclease/phosphatase family protein</fullName>
    </submittedName>
</protein>
<sequence length="280" mass="30984">MKLITWNIQWGLGMDGRVDLPRIVRTARDMADFDVLCLQEVTDNYPGLPGNDGSNQFDALQALLPGYRAIDGVAVDRETPGLGRQRFGNMIFSRYPVLQVLRHQLPWPAEPTLPTMPRLALEAVLLAPDGALRVTTTHLEYYSARQREAQIDMLRRVHADACSHAADVVQAHKIGSPFETRPSGQRAILTGDFNCTPEDAAVARLQALQADVPAYVDAWPLVHPRQPHLPTVGQHDPAAPKRCLDFIFVSSDLAPQVRTLGVQADTHASDHQPLLLEIHP</sequence>
<evidence type="ECO:0000313" key="2">
    <source>
        <dbReference type="EMBL" id="MCJ0765249.1"/>
    </source>
</evidence>
<dbReference type="PANTHER" id="PTHR14859:SF0">
    <property type="entry name" value="ENDONUCLEASE_EXONUCLEASE_PHOSPHATASE FAMILY PROTEIN, EXPRESSED"/>
    <property type="match status" value="1"/>
</dbReference>
<organism evidence="2 3">
    <name type="scientific">Variovorax terrae</name>
    <dbReference type="NCBI Taxonomy" id="2923278"/>
    <lineage>
        <taxon>Bacteria</taxon>
        <taxon>Pseudomonadati</taxon>
        <taxon>Pseudomonadota</taxon>
        <taxon>Betaproteobacteria</taxon>
        <taxon>Burkholderiales</taxon>
        <taxon>Comamonadaceae</taxon>
        <taxon>Variovorax</taxon>
    </lineage>
</organism>
<evidence type="ECO:0000313" key="3">
    <source>
        <dbReference type="Proteomes" id="UP001139447"/>
    </source>
</evidence>
<proteinExistence type="predicted"/>
<dbReference type="SUPFAM" id="SSF56219">
    <property type="entry name" value="DNase I-like"/>
    <property type="match status" value="1"/>
</dbReference>
<dbReference type="InterPro" id="IPR005135">
    <property type="entry name" value="Endo/exonuclease/phosphatase"/>
</dbReference>
<dbReference type="PANTHER" id="PTHR14859">
    <property type="entry name" value="CALCOFLUOR WHITE HYPERSENSITIVE PROTEIN PRECURSOR"/>
    <property type="match status" value="1"/>
</dbReference>
<accession>A0A9X1VYL3</accession>
<keyword evidence="2" id="KW-0540">Nuclease</keyword>
<dbReference type="InterPro" id="IPR036691">
    <property type="entry name" value="Endo/exonu/phosph_ase_sf"/>
</dbReference>
<keyword evidence="2" id="KW-0378">Hydrolase</keyword>
<dbReference type="EMBL" id="JALGBI010000002">
    <property type="protein sequence ID" value="MCJ0765249.1"/>
    <property type="molecule type" value="Genomic_DNA"/>
</dbReference>
<gene>
    <name evidence="2" type="ORF">MMF98_18705</name>
</gene>
<keyword evidence="3" id="KW-1185">Reference proteome</keyword>
<keyword evidence="2" id="KW-0255">Endonuclease</keyword>
<dbReference type="GO" id="GO:0006506">
    <property type="term" value="P:GPI anchor biosynthetic process"/>
    <property type="evidence" value="ECO:0007669"/>
    <property type="project" value="TreeGrafter"/>
</dbReference>
<dbReference type="Pfam" id="PF03372">
    <property type="entry name" value="Exo_endo_phos"/>
    <property type="match status" value="1"/>
</dbReference>
<reference evidence="2" key="1">
    <citation type="submission" date="2022-03" db="EMBL/GenBank/DDBJ databases">
        <authorList>
            <person name="Woo C.Y."/>
        </authorList>
    </citation>
    <scope>NUCLEOTIDE SEQUENCE</scope>
    <source>
        <strain evidence="2">CYS-02</strain>
    </source>
</reference>
<feature type="domain" description="Endonuclease/exonuclease/phosphatase" evidence="1">
    <location>
        <begin position="4"/>
        <end position="271"/>
    </location>
</feature>
<dbReference type="Proteomes" id="UP001139447">
    <property type="component" value="Unassembled WGS sequence"/>
</dbReference>
<dbReference type="GO" id="GO:0016020">
    <property type="term" value="C:membrane"/>
    <property type="evidence" value="ECO:0007669"/>
    <property type="project" value="GOC"/>
</dbReference>
<dbReference type="AlphaFoldDB" id="A0A9X1VYL3"/>
<dbReference type="GO" id="GO:0004519">
    <property type="term" value="F:endonuclease activity"/>
    <property type="evidence" value="ECO:0007669"/>
    <property type="project" value="UniProtKB-KW"/>
</dbReference>
<name>A0A9X1VYL3_9BURK</name>
<dbReference type="Gene3D" id="3.60.10.10">
    <property type="entry name" value="Endonuclease/exonuclease/phosphatase"/>
    <property type="match status" value="1"/>
</dbReference>
<comment type="caution">
    <text evidence="2">The sequence shown here is derived from an EMBL/GenBank/DDBJ whole genome shotgun (WGS) entry which is preliminary data.</text>
</comment>
<dbReference type="RefSeq" id="WP_243308414.1">
    <property type="nucleotide sequence ID" value="NZ_JALGBI010000002.1"/>
</dbReference>